<dbReference type="InterPro" id="IPR013216">
    <property type="entry name" value="Methyltransf_11"/>
</dbReference>
<name>A0A7W9QBH3_9ACTN</name>
<accession>A0A7W9QBH3</accession>
<dbReference type="EMBL" id="JACHJL010000010">
    <property type="protein sequence ID" value="MBB5937056.1"/>
    <property type="molecule type" value="Genomic_DNA"/>
</dbReference>
<sequence length="258" mass="27638">MSGRLPPALERALALFDEPPSTPPDTTRGYLDLIGAHGSPPSGVAQALMSTRAVPVVYERWWRPLWSWVAKGGPAGPSMADEHRIVREQLALTQGHTVLDMACGPGNFSRGLARVVGDSGLVLGFDASTSMLDKAVQETDESNVAYLRADATALPLRAGCCDAVCCFAALNMFADPMAALDQMVRVMAPGGRLVIFTTCQPAGGSPALRQLLRRTSGMWLFGRTELTDALRERGLCEVGQRVAGFTQFVWGRVPEPAP</sequence>
<dbReference type="InterPro" id="IPR029063">
    <property type="entry name" value="SAM-dependent_MTases_sf"/>
</dbReference>
<dbReference type="GO" id="GO:0008757">
    <property type="term" value="F:S-adenosylmethionine-dependent methyltransferase activity"/>
    <property type="evidence" value="ECO:0007669"/>
    <property type="project" value="InterPro"/>
</dbReference>
<feature type="domain" description="Methyltransferase type 11" evidence="1">
    <location>
        <begin position="99"/>
        <end position="195"/>
    </location>
</feature>
<dbReference type="AlphaFoldDB" id="A0A7W9QBH3"/>
<gene>
    <name evidence="2" type="ORF">FHS42_004135</name>
</gene>
<keyword evidence="3" id="KW-1185">Reference proteome</keyword>
<reference evidence="2 3" key="1">
    <citation type="submission" date="2020-08" db="EMBL/GenBank/DDBJ databases">
        <title>Genomic Encyclopedia of Type Strains, Phase III (KMG-III): the genomes of soil and plant-associated and newly described type strains.</title>
        <authorList>
            <person name="Whitman W."/>
        </authorList>
    </citation>
    <scope>NUCLEOTIDE SEQUENCE [LARGE SCALE GENOMIC DNA]</scope>
    <source>
        <strain evidence="2 3">CECT 8305</strain>
    </source>
</reference>
<dbReference type="SUPFAM" id="SSF53335">
    <property type="entry name" value="S-adenosyl-L-methionine-dependent methyltransferases"/>
    <property type="match status" value="1"/>
</dbReference>
<dbReference type="PANTHER" id="PTHR43591">
    <property type="entry name" value="METHYLTRANSFERASE"/>
    <property type="match status" value="1"/>
</dbReference>
<organism evidence="2 3">
    <name type="scientific">Streptomyces zagrosensis</name>
    <dbReference type="NCBI Taxonomy" id="1042984"/>
    <lineage>
        <taxon>Bacteria</taxon>
        <taxon>Bacillati</taxon>
        <taxon>Actinomycetota</taxon>
        <taxon>Actinomycetes</taxon>
        <taxon>Kitasatosporales</taxon>
        <taxon>Streptomycetaceae</taxon>
        <taxon>Streptomyces</taxon>
    </lineage>
</organism>
<dbReference type="GO" id="GO:0032259">
    <property type="term" value="P:methylation"/>
    <property type="evidence" value="ECO:0007669"/>
    <property type="project" value="UniProtKB-KW"/>
</dbReference>
<evidence type="ECO:0000313" key="3">
    <source>
        <dbReference type="Proteomes" id="UP000588098"/>
    </source>
</evidence>
<dbReference type="Pfam" id="PF08241">
    <property type="entry name" value="Methyltransf_11"/>
    <property type="match status" value="1"/>
</dbReference>
<dbReference type="Gene3D" id="3.40.50.150">
    <property type="entry name" value="Vaccinia Virus protein VP39"/>
    <property type="match status" value="1"/>
</dbReference>
<dbReference type="RefSeq" id="WP_184573722.1">
    <property type="nucleotide sequence ID" value="NZ_JACHJL010000010.1"/>
</dbReference>
<keyword evidence="2" id="KW-0489">Methyltransferase</keyword>
<dbReference type="Proteomes" id="UP000588098">
    <property type="component" value="Unassembled WGS sequence"/>
</dbReference>
<keyword evidence="2" id="KW-0808">Transferase</keyword>
<dbReference type="PANTHER" id="PTHR43591:SF24">
    <property type="entry name" value="2-METHOXY-6-POLYPRENYL-1,4-BENZOQUINOL METHYLASE, MITOCHONDRIAL"/>
    <property type="match status" value="1"/>
</dbReference>
<proteinExistence type="predicted"/>
<dbReference type="CDD" id="cd02440">
    <property type="entry name" value="AdoMet_MTases"/>
    <property type="match status" value="1"/>
</dbReference>
<evidence type="ECO:0000259" key="1">
    <source>
        <dbReference type="Pfam" id="PF08241"/>
    </source>
</evidence>
<comment type="caution">
    <text evidence="2">The sequence shown here is derived from an EMBL/GenBank/DDBJ whole genome shotgun (WGS) entry which is preliminary data.</text>
</comment>
<protein>
    <submittedName>
        <fullName evidence="2">SAM-dependent methyltransferase</fullName>
    </submittedName>
</protein>
<evidence type="ECO:0000313" key="2">
    <source>
        <dbReference type="EMBL" id="MBB5937056.1"/>
    </source>
</evidence>